<dbReference type="CDD" id="cd20406">
    <property type="entry name" value="Tudor_Agenet_AtDUF_rpt2_4"/>
    <property type="match status" value="1"/>
</dbReference>
<dbReference type="InterPro" id="IPR014002">
    <property type="entry name" value="Agenet_dom_plant"/>
</dbReference>
<dbReference type="PANTHER" id="PTHR31917">
    <property type="entry name" value="AGENET DOMAIN-CONTAINING PROTEIN-RELATED"/>
    <property type="match status" value="1"/>
</dbReference>
<feature type="compositionally biased region" description="Basic and acidic residues" evidence="1">
    <location>
        <begin position="147"/>
        <end position="156"/>
    </location>
</feature>
<gene>
    <name evidence="3" type="ORF">FRX31_023589</name>
</gene>
<dbReference type="EMBL" id="JABWDY010028803">
    <property type="protein sequence ID" value="KAF5186824.1"/>
    <property type="molecule type" value="Genomic_DNA"/>
</dbReference>
<dbReference type="Proteomes" id="UP000554482">
    <property type="component" value="Unassembled WGS sequence"/>
</dbReference>
<accession>A0A7J6VNY9</accession>
<evidence type="ECO:0000313" key="3">
    <source>
        <dbReference type="EMBL" id="KAF5186824.1"/>
    </source>
</evidence>
<sequence length="179" mass="21049">MGGLDFFTKGMEVEVCSDDVGFRGAWFTATVLRSNLKQKKICVEYKTLVASEKDTRPLREFVNMANLRPIPPREIKRSFESSDEVDAYHNDGWWEGVVVKVLDSSRYSVYFRSGKEQIEFEESQLRIHREWVNGFWVPPMKEEEETVEKVEKKEELPQSQQQQQEKKMMKKKQVIGNFS</sequence>
<dbReference type="CDD" id="cd20405">
    <property type="entry name" value="Tudor_Agenet_AtDUF_rpt1_3"/>
    <property type="match status" value="1"/>
</dbReference>
<evidence type="ECO:0000259" key="2">
    <source>
        <dbReference type="SMART" id="SM00743"/>
    </source>
</evidence>
<feature type="domain" description="Agenet" evidence="2">
    <location>
        <begin position="77"/>
        <end position="133"/>
    </location>
</feature>
<dbReference type="Gene3D" id="2.30.30.140">
    <property type="match status" value="1"/>
</dbReference>
<dbReference type="InterPro" id="IPR008395">
    <property type="entry name" value="Agenet-like_dom"/>
</dbReference>
<proteinExistence type="predicted"/>
<dbReference type="PANTHER" id="PTHR31917:SF80">
    <property type="entry name" value="AGENET DOMAIN-CONTAINING PROTEIN-RELATED"/>
    <property type="match status" value="1"/>
</dbReference>
<comment type="caution">
    <text evidence="3">The sequence shown here is derived from an EMBL/GenBank/DDBJ whole genome shotgun (WGS) entry which is preliminary data.</text>
</comment>
<protein>
    <recommendedName>
        <fullName evidence="2">Agenet domain-containing protein</fullName>
    </recommendedName>
</protein>
<dbReference type="Pfam" id="PF05641">
    <property type="entry name" value="Agenet"/>
    <property type="match status" value="2"/>
</dbReference>
<evidence type="ECO:0000313" key="4">
    <source>
        <dbReference type="Proteomes" id="UP000554482"/>
    </source>
</evidence>
<dbReference type="AlphaFoldDB" id="A0A7J6VNY9"/>
<organism evidence="3 4">
    <name type="scientific">Thalictrum thalictroides</name>
    <name type="common">Rue-anemone</name>
    <name type="synonym">Anemone thalictroides</name>
    <dbReference type="NCBI Taxonomy" id="46969"/>
    <lineage>
        <taxon>Eukaryota</taxon>
        <taxon>Viridiplantae</taxon>
        <taxon>Streptophyta</taxon>
        <taxon>Embryophyta</taxon>
        <taxon>Tracheophyta</taxon>
        <taxon>Spermatophyta</taxon>
        <taxon>Magnoliopsida</taxon>
        <taxon>Ranunculales</taxon>
        <taxon>Ranunculaceae</taxon>
        <taxon>Thalictroideae</taxon>
        <taxon>Thalictrum</taxon>
    </lineage>
</organism>
<keyword evidence="4" id="KW-1185">Reference proteome</keyword>
<feature type="domain" description="Agenet" evidence="2">
    <location>
        <begin position="5"/>
        <end position="75"/>
    </location>
</feature>
<dbReference type="SMART" id="SM00743">
    <property type="entry name" value="Agenet"/>
    <property type="match status" value="2"/>
</dbReference>
<dbReference type="OrthoDB" id="2020707at2759"/>
<name>A0A7J6VNY9_THATH</name>
<feature type="region of interest" description="Disordered" evidence="1">
    <location>
        <begin position="146"/>
        <end position="179"/>
    </location>
</feature>
<reference evidence="3 4" key="1">
    <citation type="submission" date="2020-06" db="EMBL/GenBank/DDBJ databases">
        <title>Transcriptomic and genomic resources for Thalictrum thalictroides and T. hernandezii: Facilitating candidate gene discovery in an emerging model plant lineage.</title>
        <authorList>
            <person name="Arias T."/>
            <person name="Riano-Pachon D.M."/>
            <person name="Di Stilio V.S."/>
        </authorList>
    </citation>
    <scope>NUCLEOTIDE SEQUENCE [LARGE SCALE GENOMIC DNA]</scope>
    <source>
        <strain evidence="4">cv. WT478/WT964</strain>
        <tissue evidence="3">Leaves</tissue>
    </source>
</reference>
<evidence type="ECO:0000256" key="1">
    <source>
        <dbReference type="SAM" id="MobiDB-lite"/>
    </source>
</evidence>